<protein>
    <submittedName>
        <fullName evidence="1">Uncharacterized protein</fullName>
    </submittedName>
</protein>
<evidence type="ECO:0000313" key="2">
    <source>
        <dbReference type="Proteomes" id="UP000527355"/>
    </source>
</evidence>
<organism evidence="1 2">
    <name type="scientific">Myotis myotis</name>
    <name type="common">Greater mouse-eared bat</name>
    <name type="synonym">Vespertilio myotis</name>
    <dbReference type="NCBI Taxonomy" id="51298"/>
    <lineage>
        <taxon>Eukaryota</taxon>
        <taxon>Metazoa</taxon>
        <taxon>Chordata</taxon>
        <taxon>Craniata</taxon>
        <taxon>Vertebrata</taxon>
        <taxon>Euteleostomi</taxon>
        <taxon>Mammalia</taxon>
        <taxon>Eutheria</taxon>
        <taxon>Laurasiatheria</taxon>
        <taxon>Chiroptera</taxon>
        <taxon>Yangochiroptera</taxon>
        <taxon>Vespertilionidae</taxon>
        <taxon>Myotis</taxon>
    </lineage>
</organism>
<dbReference type="EMBL" id="JABWUV010000004">
    <property type="protein sequence ID" value="KAF6360209.1"/>
    <property type="molecule type" value="Genomic_DNA"/>
</dbReference>
<accession>A0A7J7YE60</accession>
<sequence>MILCSRLLDARWKRWNFSKQATEVLNEYFYSHLSNRISVRRLRRNLPSPSLRSPTGFATSRFAIRKISESFKRRQTSMLSRPPCLSPRGPTAAPAPRYPLPPQALAALSIFQDLETCFWGCPVSTEIPTLLPRWNHSDTRWAQGATEITSGDARWTALGT</sequence>
<gene>
    <name evidence="1" type="ORF">mMyoMyo1_011161</name>
</gene>
<reference evidence="1 2" key="1">
    <citation type="journal article" date="2020" name="Nature">
        <title>Six reference-quality genomes reveal evolution of bat adaptations.</title>
        <authorList>
            <person name="Jebb D."/>
            <person name="Huang Z."/>
            <person name="Pippel M."/>
            <person name="Hughes G.M."/>
            <person name="Lavrichenko K."/>
            <person name="Devanna P."/>
            <person name="Winkler S."/>
            <person name="Jermiin L.S."/>
            <person name="Skirmuntt E.C."/>
            <person name="Katzourakis A."/>
            <person name="Burkitt-Gray L."/>
            <person name="Ray D.A."/>
            <person name="Sullivan K.A.M."/>
            <person name="Roscito J.G."/>
            <person name="Kirilenko B.M."/>
            <person name="Davalos L.M."/>
            <person name="Corthals A.P."/>
            <person name="Power M.L."/>
            <person name="Jones G."/>
            <person name="Ransome R.D."/>
            <person name="Dechmann D.K.N."/>
            <person name="Locatelli A.G."/>
            <person name="Puechmaille S.J."/>
            <person name="Fedrigo O."/>
            <person name="Jarvis E.D."/>
            <person name="Hiller M."/>
            <person name="Vernes S.C."/>
            <person name="Myers E.W."/>
            <person name="Teeling E.C."/>
        </authorList>
    </citation>
    <scope>NUCLEOTIDE SEQUENCE [LARGE SCALE GENOMIC DNA]</scope>
    <source>
        <strain evidence="1">MMyoMyo1</strain>
        <tissue evidence="1">Flight muscle</tissue>
    </source>
</reference>
<evidence type="ECO:0000313" key="1">
    <source>
        <dbReference type="EMBL" id="KAF6360209.1"/>
    </source>
</evidence>
<proteinExistence type="predicted"/>
<keyword evidence="2" id="KW-1185">Reference proteome</keyword>
<comment type="caution">
    <text evidence="1">The sequence shown here is derived from an EMBL/GenBank/DDBJ whole genome shotgun (WGS) entry which is preliminary data.</text>
</comment>
<name>A0A7J7YE60_MYOMY</name>
<dbReference type="AlphaFoldDB" id="A0A7J7YE60"/>
<dbReference type="Proteomes" id="UP000527355">
    <property type="component" value="Unassembled WGS sequence"/>
</dbReference>